<evidence type="ECO:0000259" key="13">
    <source>
        <dbReference type="PROSITE" id="PS50026"/>
    </source>
</evidence>
<dbReference type="PROSITE" id="PS50026">
    <property type="entry name" value="EGF_3"/>
    <property type="match status" value="1"/>
</dbReference>
<dbReference type="Gene3D" id="2.10.25.10">
    <property type="entry name" value="Laminin"/>
    <property type="match status" value="1"/>
</dbReference>
<keyword evidence="4" id="KW-0812">Transmembrane</keyword>
<reference evidence="14" key="1">
    <citation type="submission" date="2023-01" db="EMBL/GenBank/DDBJ databases">
        <title>Genome assembly of the deep-sea coral Lophelia pertusa.</title>
        <authorList>
            <person name="Herrera S."/>
            <person name="Cordes E."/>
        </authorList>
    </citation>
    <scope>NUCLEOTIDE SEQUENCE</scope>
    <source>
        <strain evidence="14">USNM1676648</strain>
        <tissue evidence="14">Polyp</tissue>
    </source>
</reference>
<evidence type="ECO:0000256" key="3">
    <source>
        <dbReference type="ARBA" id="ARBA00022536"/>
    </source>
</evidence>
<dbReference type="GO" id="GO:0007154">
    <property type="term" value="P:cell communication"/>
    <property type="evidence" value="ECO:0007669"/>
    <property type="project" value="UniProtKB-ARBA"/>
</dbReference>
<keyword evidence="7" id="KW-0106">Calcium</keyword>
<dbReference type="CDD" id="cd00054">
    <property type="entry name" value="EGF_CA"/>
    <property type="match status" value="1"/>
</dbReference>
<accession>A0A9X0CP71</accession>
<dbReference type="AlphaFoldDB" id="A0A9X0CP71"/>
<keyword evidence="6" id="KW-0677">Repeat</keyword>
<evidence type="ECO:0000256" key="9">
    <source>
        <dbReference type="ARBA" id="ARBA00023136"/>
    </source>
</evidence>
<dbReference type="PROSITE" id="PS01186">
    <property type="entry name" value="EGF_2"/>
    <property type="match status" value="1"/>
</dbReference>
<dbReference type="SUPFAM" id="SSF57196">
    <property type="entry name" value="EGF/Laminin"/>
    <property type="match status" value="1"/>
</dbReference>
<gene>
    <name evidence="14" type="ORF">OS493_031310</name>
</gene>
<feature type="domain" description="EGF-like" evidence="13">
    <location>
        <begin position="20"/>
        <end position="58"/>
    </location>
</feature>
<keyword evidence="9" id="KW-0472">Membrane</keyword>
<evidence type="ECO:0000256" key="12">
    <source>
        <dbReference type="PROSITE-ProRule" id="PRU00076"/>
    </source>
</evidence>
<evidence type="ECO:0000256" key="11">
    <source>
        <dbReference type="ARBA" id="ARBA00023180"/>
    </source>
</evidence>
<dbReference type="SMART" id="SM00181">
    <property type="entry name" value="EGF"/>
    <property type="match status" value="1"/>
</dbReference>
<dbReference type="OrthoDB" id="5950059at2759"/>
<evidence type="ECO:0000256" key="5">
    <source>
        <dbReference type="ARBA" id="ARBA00022729"/>
    </source>
</evidence>
<comment type="caution">
    <text evidence="12">Lacks conserved residue(s) required for the propagation of feature annotation.</text>
</comment>
<sequence>MSTYGSLHCDSVMVIAAIVLKLPCQNSPCQNNGECIPDITRTTYHCVCKTGFFGTHCEDTVCKFDFEDGIDGWEKTGTVFNNQPTYGDNPSARNRGQPANQQGDWWIGGFEDRPSKTAPPGGIQGDGPQGTLTSPFFSIRGNNISFLIGGGCDINLIRAELIVNGQVVRSETGYCNETMTRVTWDVQDFIGKRARVRLVDASSGPWSHINFDDLKGDISCKQD</sequence>
<dbReference type="Pfam" id="PF00008">
    <property type="entry name" value="EGF"/>
    <property type="match status" value="1"/>
</dbReference>
<keyword evidence="15" id="KW-1185">Reference proteome</keyword>
<dbReference type="GO" id="GO:0005886">
    <property type="term" value="C:plasma membrane"/>
    <property type="evidence" value="ECO:0007669"/>
    <property type="project" value="UniProtKB-SubCell"/>
</dbReference>
<dbReference type="InterPro" id="IPR000742">
    <property type="entry name" value="EGF"/>
</dbReference>
<evidence type="ECO:0000313" key="14">
    <source>
        <dbReference type="EMBL" id="KAJ7370575.1"/>
    </source>
</evidence>
<dbReference type="Proteomes" id="UP001163046">
    <property type="component" value="Unassembled WGS sequence"/>
</dbReference>
<evidence type="ECO:0000313" key="15">
    <source>
        <dbReference type="Proteomes" id="UP001163046"/>
    </source>
</evidence>
<keyword evidence="2" id="KW-1003">Cell membrane</keyword>
<dbReference type="FunFam" id="2.10.25.10:FF:000391">
    <property type="entry name" value="Weary, isoform C"/>
    <property type="match status" value="1"/>
</dbReference>
<evidence type="ECO:0000256" key="1">
    <source>
        <dbReference type="ARBA" id="ARBA00004251"/>
    </source>
</evidence>
<evidence type="ECO:0000256" key="2">
    <source>
        <dbReference type="ARBA" id="ARBA00022475"/>
    </source>
</evidence>
<feature type="disulfide bond" evidence="12">
    <location>
        <begin position="48"/>
        <end position="57"/>
    </location>
</feature>
<keyword evidence="5" id="KW-0732">Signal</keyword>
<evidence type="ECO:0000256" key="6">
    <source>
        <dbReference type="ARBA" id="ARBA00022737"/>
    </source>
</evidence>
<evidence type="ECO:0000256" key="4">
    <source>
        <dbReference type="ARBA" id="ARBA00022692"/>
    </source>
</evidence>
<keyword evidence="11" id="KW-0325">Glycoprotein</keyword>
<organism evidence="14 15">
    <name type="scientific">Desmophyllum pertusum</name>
    <dbReference type="NCBI Taxonomy" id="174260"/>
    <lineage>
        <taxon>Eukaryota</taxon>
        <taxon>Metazoa</taxon>
        <taxon>Cnidaria</taxon>
        <taxon>Anthozoa</taxon>
        <taxon>Hexacorallia</taxon>
        <taxon>Scleractinia</taxon>
        <taxon>Caryophylliina</taxon>
        <taxon>Caryophylliidae</taxon>
        <taxon>Desmophyllum</taxon>
    </lineage>
</organism>
<comment type="caution">
    <text evidence="14">The sequence shown here is derived from an EMBL/GenBank/DDBJ whole genome shotgun (WGS) entry which is preliminary data.</text>
</comment>
<comment type="subcellular location">
    <subcellularLocation>
        <location evidence="1">Cell membrane</location>
        <topology evidence="1">Single-pass type I membrane protein</topology>
    </subcellularLocation>
</comment>
<keyword evidence="3 12" id="KW-0245">EGF-like domain</keyword>
<evidence type="ECO:0000256" key="8">
    <source>
        <dbReference type="ARBA" id="ARBA00022989"/>
    </source>
</evidence>
<name>A0A9X0CP71_9CNID</name>
<evidence type="ECO:0000256" key="7">
    <source>
        <dbReference type="ARBA" id="ARBA00022837"/>
    </source>
</evidence>
<keyword evidence="8" id="KW-1133">Transmembrane helix</keyword>
<evidence type="ECO:0000256" key="10">
    <source>
        <dbReference type="ARBA" id="ARBA00023157"/>
    </source>
</evidence>
<proteinExistence type="predicted"/>
<feature type="disulfide bond" evidence="12">
    <location>
        <begin position="29"/>
        <end position="46"/>
    </location>
</feature>
<dbReference type="PROSITE" id="PS00022">
    <property type="entry name" value="EGF_1"/>
    <property type="match status" value="1"/>
</dbReference>
<dbReference type="GO" id="GO:0023052">
    <property type="term" value="P:signaling"/>
    <property type="evidence" value="ECO:0007669"/>
    <property type="project" value="UniProtKB-ARBA"/>
</dbReference>
<dbReference type="EMBL" id="MU826861">
    <property type="protein sequence ID" value="KAJ7370575.1"/>
    <property type="molecule type" value="Genomic_DNA"/>
</dbReference>
<keyword evidence="10 12" id="KW-1015">Disulfide bond</keyword>
<protein>
    <recommendedName>
        <fullName evidence="13">EGF-like domain-containing protein</fullName>
    </recommendedName>
</protein>